<evidence type="ECO:0000256" key="7">
    <source>
        <dbReference type="PIRSR" id="PIRSR602401-1"/>
    </source>
</evidence>
<dbReference type="InterPro" id="IPR017972">
    <property type="entry name" value="Cyt_P450_CS"/>
</dbReference>
<dbReference type="GO" id="GO:0005506">
    <property type="term" value="F:iron ion binding"/>
    <property type="evidence" value="ECO:0007669"/>
    <property type="project" value="InterPro"/>
</dbReference>
<dbReference type="InterPro" id="IPR036396">
    <property type="entry name" value="Cyt_P450_sf"/>
</dbReference>
<comment type="similarity">
    <text evidence="2 8">Belongs to the cytochrome P450 family.</text>
</comment>
<evidence type="ECO:0000256" key="1">
    <source>
        <dbReference type="ARBA" id="ARBA00001971"/>
    </source>
</evidence>
<organism evidence="9 10">
    <name type="scientific">Amphibalanus amphitrite</name>
    <name type="common">Striped barnacle</name>
    <name type="synonym">Balanus amphitrite</name>
    <dbReference type="NCBI Taxonomy" id="1232801"/>
    <lineage>
        <taxon>Eukaryota</taxon>
        <taxon>Metazoa</taxon>
        <taxon>Ecdysozoa</taxon>
        <taxon>Arthropoda</taxon>
        <taxon>Crustacea</taxon>
        <taxon>Multicrustacea</taxon>
        <taxon>Cirripedia</taxon>
        <taxon>Thoracica</taxon>
        <taxon>Thoracicalcarea</taxon>
        <taxon>Balanomorpha</taxon>
        <taxon>Balanoidea</taxon>
        <taxon>Balanidae</taxon>
        <taxon>Amphibalaninae</taxon>
        <taxon>Amphibalanus</taxon>
    </lineage>
</organism>
<reference evidence="9 10" key="1">
    <citation type="submission" date="2019-07" db="EMBL/GenBank/DDBJ databases">
        <title>Draft genome assembly of a fouling barnacle, Amphibalanus amphitrite (Darwin, 1854): The first reference genome for Thecostraca.</title>
        <authorList>
            <person name="Kim W."/>
        </authorList>
    </citation>
    <scope>NUCLEOTIDE SEQUENCE [LARGE SCALE GENOMIC DNA]</scope>
    <source>
        <strain evidence="9">SNU_AA5</strain>
        <tissue evidence="9">Soma without cirri and trophi</tissue>
    </source>
</reference>
<evidence type="ECO:0000256" key="6">
    <source>
        <dbReference type="ARBA" id="ARBA00023033"/>
    </source>
</evidence>
<protein>
    <submittedName>
        <fullName evidence="9">Cytochrome P450 307a1</fullName>
    </submittedName>
</protein>
<comment type="caution">
    <text evidence="9">The sequence shown here is derived from an EMBL/GenBank/DDBJ whole genome shotgun (WGS) entry which is preliminary data.</text>
</comment>
<dbReference type="GO" id="GO:0020037">
    <property type="term" value="F:heme binding"/>
    <property type="evidence" value="ECO:0007669"/>
    <property type="project" value="InterPro"/>
</dbReference>
<evidence type="ECO:0000313" key="10">
    <source>
        <dbReference type="Proteomes" id="UP000440578"/>
    </source>
</evidence>
<dbReference type="PRINTS" id="PR00463">
    <property type="entry name" value="EP450I"/>
</dbReference>
<keyword evidence="7 8" id="KW-0349">Heme</keyword>
<evidence type="ECO:0000256" key="4">
    <source>
        <dbReference type="ARBA" id="ARBA00023002"/>
    </source>
</evidence>
<accession>A0A6A4VUG2</accession>
<keyword evidence="4 8" id="KW-0560">Oxidoreductase</keyword>
<dbReference type="GO" id="GO:0004497">
    <property type="term" value="F:monooxygenase activity"/>
    <property type="evidence" value="ECO:0007669"/>
    <property type="project" value="UniProtKB-KW"/>
</dbReference>
<evidence type="ECO:0000256" key="3">
    <source>
        <dbReference type="ARBA" id="ARBA00022723"/>
    </source>
</evidence>
<proteinExistence type="inferred from homology"/>
<evidence type="ECO:0000256" key="8">
    <source>
        <dbReference type="RuleBase" id="RU000461"/>
    </source>
</evidence>
<dbReference type="PROSITE" id="PS00086">
    <property type="entry name" value="CYTOCHROME_P450"/>
    <property type="match status" value="1"/>
</dbReference>
<dbReference type="OrthoDB" id="1470350at2759"/>
<dbReference type="GO" id="GO:0016705">
    <property type="term" value="F:oxidoreductase activity, acting on paired donors, with incorporation or reduction of molecular oxygen"/>
    <property type="evidence" value="ECO:0007669"/>
    <property type="project" value="InterPro"/>
</dbReference>
<dbReference type="Proteomes" id="UP000440578">
    <property type="component" value="Unassembled WGS sequence"/>
</dbReference>
<dbReference type="Gene3D" id="1.10.630.10">
    <property type="entry name" value="Cytochrome P450"/>
    <property type="match status" value="1"/>
</dbReference>
<dbReference type="PANTHER" id="PTHR24303">
    <property type="entry name" value="HEME-BINDING MONOOXYGENASE FAMILY"/>
    <property type="match status" value="1"/>
</dbReference>
<comment type="cofactor">
    <cofactor evidence="1 7">
        <name>heme</name>
        <dbReference type="ChEBI" id="CHEBI:30413"/>
    </cofactor>
</comment>
<dbReference type="Pfam" id="PF00067">
    <property type="entry name" value="p450"/>
    <property type="match status" value="1"/>
</dbReference>
<dbReference type="InterPro" id="IPR001128">
    <property type="entry name" value="Cyt_P450"/>
</dbReference>
<keyword evidence="5 7" id="KW-0408">Iron</keyword>
<dbReference type="InterPro" id="IPR002401">
    <property type="entry name" value="Cyt_P450_E_grp-I"/>
</dbReference>
<dbReference type="SUPFAM" id="SSF48264">
    <property type="entry name" value="Cytochrome P450"/>
    <property type="match status" value="1"/>
</dbReference>
<dbReference type="EMBL" id="VIIS01001470">
    <property type="protein sequence ID" value="KAF0297755.1"/>
    <property type="molecule type" value="Genomic_DNA"/>
</dbReference>
<dbReference type="AlphaFoldDB" id="A0A6A4VUG2"/>
<dbReference type="PRINTS" id="PR00385">
    <property type="entry name" value="P450"/>
</dbReference>
<dbReference type="PANTHER" id="PTHR24303:SF31">
    <property type="entry name" value="CYTOCHROME P450 307A1-RELATED"/>
    <property type="match status" value="1"/>
</dbReference>
<keyword evidence="3 7" id="KW-0479">Metal-binding</keyword>
<name>A0A6A4VUG2_AMPAM</name>
<keyword evidence="6 8" id="KW-0503">Monooxygenase</keyword>
<keyword evidence="10" id="KW-1185">Reference proteome</keyword>
<sequence>MVSKEGHRSKIIKKFDINEPKFQKLVRNFDEIFWDINQGYAMDFIGWLKVFRLGTISTLKRLSVDIRQFINDEIINGHKDSIDYENPRDFVDMLLKRMKTEEGGHEQISEVTALYELEDFIGGHSAVGNIIMQTITQIARNPEVMAKIQEELDSQVGDRQLSLDDRTSLPYTESTMYEALRICSSPIVPHVASCDSNVGGYDVRKGTMVFINNYELNMSPQLWSEPERFDPARFVRGGKVVKPPHFLPFSTGKRSCMGSKMLTNVTFPHRGHGAVKIRRALPRGRCQLADGGGTHASRQSGSACRLVQAGLPGADRSVDILSVSQPET</sequence>
<evidence type="ECO:0000256" key="5">
    <source>
        <dbReference type="ARBA" id="ARBA00023004"/>
    </source>
</evidence>
<gene>
    <name evidence="9" type="primary">spo_1</name>
    <name evidence="9" type="ORF">FJT64_004798</name>
</gene>
<evidence type="ECO:0000256" key="2">
    <source>
        <dbReference type="ARBA" id="ARBA00010617"/>
    </source>
</evidence>
<feature type="binding site" description="axial binding residue" evidence="7">
    <location>
        <position position="256"/>
    </location>
    <ligand>
        <name>heme</name>
        <dbReference type="ChEBI" id="CHEBI:30413"/>
    </ligand>
    <ligandPart>
        <name>Fe</name>
        <dbReference type="ChEBI" id="CHEBI:18248"/>
    </ligandPart>
</feature>
<evidence type="ECO:0000313" key="9">
    <source>
        <dbReference type="EMBL" id="KAF0297755.1"/>
    </source>
</evidence>